<dbReference type="OrthoDB" id="8482at2157"/>
<feature type="domain" description="DUF7351" evidence="2">
    <location>
        <begin position="107"/>
        <end position="282"/>
    </location>
</feature>
<dbReference type="RefSeq" id="WP_092904301.1">
    <property type="nucleotide sequence ID" value="NZ_FOZS01000002.1"/>
</dbReference>
<name>A0A1I6RSW2_9EURY</name>
<keyword evidence="4" id="KW-1185">Reference proteome</keyword>
<feature type="domain" description="DUF7347" evidence="1">
    <location>
        <begin position="9"/>
        <end position="90"/>
    </location>
</feature>
<dbReference type="InterPro" id="IPR036388">
    <property type="entry name" value="WH-like_DNA-bd_sf"/>
</dbReference>
<dbReference type="Pfam" id="PF24042">
    <property type="entry name" value="DUF7351"/>
    <property type="match status" value="1"/>
</dbReference>
<evidence type="ECO:0000259" key="2">
    <source>
        <dbReference type="Pfam" id="PF24042"/>
    </source>
</evidence>
<dbReference type="EMBL" id="FOZS01000002">
    <property type="protein sequence ID" value="SFS67736.1"/>
    <property type="molecule type" value="Genomic_DNA"/>
</dbReference>
<dbReference type="Gene3D" id="1.10.10.10">
    <property type="entry name" value="Winged helix-like DNA-binding domain superfamily/Winged helix DNA-binding domain"/>
    <property type="match status" value="1"/>
</dbReference>
<organism evidence="3 4">
    <name type="scientific">Halostagnicola kamekurae</name>
    <dbReference type="NCBI Taxonomy" id="619731"/>
    <lineage>
        <taxon>Archaea</taxon>
        <taxon>Methanobacteriati</taxon>
        <taxon>Methanobacteriota</taxon>
        <taxon>Stenosarchaea group</taxon>
        <taxon>Halobacteria</taxon>
        <taxon>Halobacteriales</taxon>
        <taxon>Natrialbaceae</taxon>
        <taxon>Halostagnicola</taxon>
    </lineage>
</organism>
<dbReference type="Pfam" id="PF24038">
    <property type="entry name" value="DUF7347"/>
    <property type="match status" value="1"/>
</dbReference>
<dbReference type="Proteomes" id="UP000199199">
    <property type="component" value="Unassembled WGS sequence"/>
</dbReference>
<accession>A0A1I6RSW2</accession>
<dbReference type="AlphaFoldDB" id="A0A1I6RSW2"/>
<dbReference type="InterPro" id="IPR055775">
    <property type="entry name" value="DUF7351"/>
</dbReference>
<evidence type="ECO:0000259" key="1">
    <source>
        <dbReference type="Pfam" id="PF24038"/>
    </source>
</evidence>
<sequence length="290" mass="32326">MTDANRAVPDDAYAALGDETRLEILFELADHYEAAWSAGWLSFSTLCERVDVDDTSRFNYHLQTLQDEFVVKENEQYRPTIAALEVVTAVRSGTYDGETEPCENVIDERCPHCDQQLVARHDRHLLMLACPEHGTTLGYPVPPVAASHQPLEVLVELALRRHAADIESVRRGVCPYCWGPATISFPRESLPELYLRRETVYATVACEACWMSYPVPVPELLARLPAVVSLYDDHDLGPLETQLGPRDLSSVSEVELLESGMATVDIALDGTRLEVVIDGDGKIQQCKRSD</sequence>
<proteinExistence type="predicted"/>
<reference evidence="4" key="1">
    <citation type="submission" date="2016-10" db="EMBL/GenBank/DDBJ databases">
        <authorList>
            <person name="Varghese N."/>
            <person name="Submissions S."/>
        </authorList>
    </citation>
    <scope>NUCLEOTIDE SEQUENCE [LARGE SCALE GENOMIC DNA]</scope>
    <source>
        <strain evidence="4">DSM 22427</strain>
    </source>
</reference>
<evidence type="ECO:0000313" key="4">
    <source>
        <dbReference type="Proteomes" id="UP000199199"/>
    </source>
</evidence>
<dbReference type="InterPro" id="IPR055771">
    <property type="entry name" value="DUF7347"/>
</dbReference>
<evidence type="ECO:0000313" key="3">
    <source>
        <dbReference type="EMBL" id="SFS67736.1"/>
    </source>
</evidence>
<protein>
    <submittedName>
        <fullName evidence="3">Uncharacterized protein</fullName>
    </submittedName>
</protein>
<gene>
    <name evidence="3" type="ORF">SAMN04488556_2071</name>
</gene>